<dbReference type="Proteomes" id="UP001497680">
    <property type="component" value="Unassembled WGS sequence"/>
</dbReference>
<dbReference type="EMBL" id="MU394283">
    <property type="protein sequence ID" value="KAI6092481.1"/>
    <property type="molecule type" value="Genomic_DNA"/>
</dbReference>
<protein>
    <submittedName>
        <fullName evidence="1">Polysaccharide lyase family 20 protein</fullName>
    </submittedName>
</protein>
<gene>
    <name evidence="1" type="ORF">F4821DRAFT_253931</name>
</gene>
<keyword evidence="2" id="KW-1185">Reference proteome</keyword>
<evidence type="ECO:0000313" key="2">
    <source>
        <dbReference type="Proteomes" id="UP001497680"/>
    </source>
</evidence>
<organism evidence="1 2">
    <name type="scientific">Hypoxylon rubiginosum</name>
    <dbReference type="NCBI Taxonomy" id="110542"/>
    <lineage>
        <taxon>Eukaryota</taxon>
        <taxon>Fungi</taxon>
        <taxon>Dikarya</taxon>
        <taxon>Ascomycota</taxon>
        <taxon>Pezizomycotina</taxon>
        <taxon>Sordariomycetes</taxon>
        <taxon>Xylariomycetidae</taxon>
        <taxon>Xylariales</taxon>
        <taxon>Hypoxylaceae</taxon>
        <taxon>Hypoxylon</taxon>
    </lineage>
</organism>
<reference evidence="1 2" key="1">
    <citation type="journal article" date="2022" name="New Phytol.">
        <title>Ecological generalism drives hyperdiversity of secondary metabolite gene clusters in xylarialean endophytes.</title>
        <authorList>
            <person name="Franco M.E.E."/>
            <person name="Wisecaver J.H."/>
            <person name="Arnold A.E."/>
            <person name="Ju Y.M."/>
            <person name="Slot J.C."/>
            <person name="Ahrendt S."/>
            <person name="Moore L.P."/>
            <person name="Eastman K.E."/>
            <person name="Scott K."/>
            <person name="Konkel Z."/>
            <person name="Mondo S.J."/>
            <person name="Kuo A."/>
            <person name="Hayes R.D."/>
            <person name="Haridas S."/>
            <person name="Andreopoulos B."/>
            <person name="Riley R."/>
            <person name="LaButti K."/>
            <person name="Pangilinan J."/>
            <person name="Lipzen A."/>
            <person name="Amirebrahimi M."/>
            <person name="Yan J."/>
            <person name="Adam C."/>
            <person name="Keymanesh K."/>
            <person name="Ng V."/>
            <person name="Louie K."/>
            <person name="Northen T."/>
            <person name="Drula E."/>
            <person name="Henrissat B."/>
            <person name="Hsieh H.M."/>
            <person name="Youens-Clark K."/>
            <person name="Lutzoni F."/>
            <person name="Miadlikowska J."/>
            <person name="Eastwood D.C."/>
            <person name="Hamelin R.C."/>
            <person name="Grigoriev I.V."/>
            <person name="U'Ren J.M."/>
        </authorList>
    </citation>
    <scope>NUCLEOTIDE SEQUENCE [LARGE SCALE GENOMIC DNA]</scope>
    <source>
        <strain evidence="1 2">ER1909</strain>
    </source>
</reference>
<accession>A0ACC0DJA6</accession>
<proteinExistence type="predicted"/>
<sequence>MYTSKITALALLAPLVLVSAAPTFKNDGTVDGWDGTNHEHKGTVSQVSDQTYKPDTAIKVVQTYDSSYTGRYHSEVFKKDVYKVGDEGYYGFAFRLDPDWDTAHGQTYNIAQFISDLTDHPDNTCKDTFIPSMMLWVEKDKLSIRSKGGDMCDSTLKKFDVGTVKPGTWHRVVLQAKWESDSSGYYKVWFDGKVALEQSNILTTYKDTQKKYGFQFRAGLYANGWHDDKKLEGSQGTRQLWIDEVGIGNSYEDADPGEK</sequence>
<evidence type="ECO:0000313" key="1">
    <source>
        <dbReference type="EMBL" id="KAI6092481.1"/>
    </source>
</evidence>
<keyword evidence="1" id="KW-0456">Lyase</keyword>
<comment type="caution">
    <text evidence="1">The sequence shown here is derived from an EMBL/GenBank/DDBJ whole genome shotgun (WGS) entry which is preliminary data.</text>
</comment>
<name>A0ACC0DJA6_9PEZI</name>